<dbReference type="Proteomes" id="UP000295479">
    <property type="component" value="Unassembled WGS sequence"/>
</dbReference>
<keyword evidence="5 7" id="KW-0472">Membrane</keyword>
<keyword evidence="10" id="KW-0675">Receptor</keyword>
<dbReference type="Gene3D" id="2.170.130.10">
    <property type="entry name" value="TonB-dependent receptor, plug domain"/>
    <property type="match status" value="1"/>
</dbReference>
<evidence type="ECO:0000256" key="2">
    <source>
        <dbReference type="ARBA" id="ARBA00022448"/>
    </source>
</evidence>
<feature type="signal peptide" evidence="8">
    <location>
        <begin position="1"/>
        <end position="18"/>
    </location>
</feature>
<comment type="subcellular location">
    <subcellularLocation>
        <location evidence="1 7">Cell outer membrane</location>
        <topology evidence="1 7">Multi-pass membrane protein</topology>
    </subcellularLocation>
</comment>
<dbReference type="AlphaFoldDB" id="A0A4R5CHI1"/>
<dbReference type="GO" id="GO:0009279">
    <property type="term" value="C:cell outer membrane"/>
    <property type="evidence" value="ECO:0007669"/>
    <property type="project" value="UniProtKB-SubCell"/>
</dbReference>
<evidence type="ECO:0000256" key="5">
    <source>
        <dbReference type="ARBA" id="ARBA00023136"/>
    </source>
</evidence>
<keyword evidence="2 7" id="KW-0813">Transport</keyword>
<keyword evidence="3 7" id="KW-1134">Transmembrane beta strand</keyword>
<proteinExistence type="inferred from homology"/>
<dbReference type="Pfam" id="PF07715">
    <property type="entry name" value="Plug"/>
    <property type="match status" value="1"/>
</dbReference>
<dbReference type="PROSITE" id="PS52016">
    <property type="entry name" value="TONB_DEPENDENT_REC_3"/>
    <property type="match status" value="1"/>
</dbReference>
<dbReference type="NCBIfam" id="TIGR04056">
    <property type="entry name" value="OMP_RagA_SusC"/>
    <property type="match status" value="1"/>
</dbReference>
<dbReference type="OrthoDB" id="9768177at2"/>
<comment type="similarity">
    <text evidence="7">Belongs to the TonB-dependent receptor family.</text>
</comment>
<evidence type="ECO:0000256" key="7">
    <source>
        <dbReference type="PROSITE-ProRule" id="PRU01360"/>
    </source>
</evidence>
<gene>
    <name evidence="10" type="ORF">E0F76_05270</name>
</gene>
<dbReference type="Gene3D" id="2.40.170.20">
    <property type="entry name" value="TonB-dependent receptor, beta-barrel domain"/>
    <property type="match status" value="1"/>
</dbReference>
<evidence type="ECO:0000256" key="1">
    <source>
        <dbReference type="ARBA" id="ARBA00004571"/>
    </source>
</evidence>
<dbReference type="NCBIfam" id="TIGR04057">
    <property type="entry name" value="SusC_RagA_signa"/>
    <property type="match status" value="1"/>
</dbReference>
<dbReference type="InterPro" id="IPR023996">
    <property type="entry name" value="TonB-dep_OMP_SusC/RagA"/>
</dbReference>
<dbReference type="InterPro" id="IPR037066">
    <property type="entry name" value="Plug_dom_sf"/>
</dbReference>
<feature type="domain" description="TonB-dependent receptor plug" evidence="9">
    <location>
        <begin position="113"/>
        <end position="219"/>
    </location>
</feature>
<dbReference type="EMBL" id="SMFK01000002">
    <property type="protein sequence ID" value="TDD98539.1"/>
    <property type="molecule type" value="Genomic_DNA"/>
</dbReference>
<keyword evidence="11" id="KW-1185">Reference proteome</keyword>
<dbReference type="Pfam" id="PF13715">
    <property type="entry name" value="CarbopepD_reg_2"/>
    <property type="match status" value="1"/>
</dbReference>
<keyword evidence="6 7" id="KW-0998">Cell outer membrane</keyword>
<evidence type="ECO:0000256" key="4">
    <source>
        <dbReference type="ARBA" id="ARBA00022692"/>
    </source>
</evidence>
<accession>A0A4R5CHI1</accession>
<dbReference type="InterPro" id="IPR012910">
    <property type="entry name" value="Plug_dom"/>
</dbReference>
<feature type="chain" id="PRO_5020724183" evidence="8">
    <location>
        <begin position="19"/>
        <end position="1072"/>
    </location>
</feature>
<dbReference type="SUPFAM" id="SSF49464">
    <property type="entry name" value="Carboxypeptidase regulatory domain-like"/>
    <property type="match status" value="1"/>
</dbReference>
<sequence length="1072" mass="118123">MKKPILLFLLIFTSVIYAQINNLKITGTVVDDKGISIPGATVTFAGTSTTTDFDGKYSIPVRNSKSILKFSFIGFNTQLIEVGQNKIINVTLTESLSTLDEIVVIGYGTQKRSSVTGSVAKYQNERLDELAVSRVDQALQGKIAGVQITNTSSEAGADPKINIRGTVSINASNNPLVIVDGQPNQDGLGSLNMSDVQSVEVLKDAASAAIYGSRGANGVIIVTTKSGKTDKVRFNFKYQTGVRNPYEAYDMMSSSEYVSLLYSEREMRKLDPTVNQAQNNIPLNNNAMWMIEQELFGGNGTDYQDEALRTGMYRSVGFSASGGSKTTKYYVSLGYNGDEGMMIHSDFDKYNFLTKLNIELSKRVKLDVNLNPQYSKRERPAESFTNFMRFPSFLPAHHTAASAVFVNQNPLWASVKEGDNAQPRHFANLTYPSMGMTGLLPDGTFMVPRVANPFSSANNNPVGSINDQSNIQDDYRLQGALNLTVNLLPGLDFKTMGSMFFKYTDGLNWANTNATADGIANTGEYGKNSFVDLLSENTLTYKKEFGNHSFNLLAGFTAETTRTKNEFIVATNFPSDDIRNLSSAGQILAPVPDESLYYGTKGSNYKTGLLSYLGRVNYAFKEKYMLTASIRADGSSYFGQGNKWGYFPAVSVGWNVSKEKFLDSADWLSKLLLRASYGVSGNNRIKDFLFVDSLFGANYISGSSSGSSVPGLAPNRSIQANPDITWESTYQTNLGVDLSLFKNRVNLSVDAYQSKTDKLLLYQPAMAFTGVKQGVVNIGSMNNKGVEVELSTTNIRTTSFKWTTSANFSHTENKIIELGSENYIRTLGERNEVYQAKPGDPLIQFYGFKTDGVWLSQAQIDEAKAAGLTSNLANLFLPGGLKLVDVNGDNVINNDDRTVIGNPYPDFIWGLTNTFSYKSFDLSFSLQGSQGGELINGDPNYNETKRFNRDYNRNRWVSAMFPGDGKTPYDTTGFNWMLTDYVVEDASYVALRDVTVGFNMPSEYVKKFGLNGMRLYFSGQNLFYYSGSSYRGINPEARNTSGAVYGSTLIDGYQRGAFPISRTVLFGLDLNF</sequence>
<evidence type="ECO:0000313" key="11">
    <source>
        <dbReference type="Proteomes" id="UP000295479"/>
    </source>
</evidence>
<keyword evidence="4 7" id="KW-0812">Transmembrane</keyword>
<keyword evidence="8" id="KW-0732">Signal</keyword>
<dbReference type="SUPFAM" id="SSF56935">
    <property type="entry name" value="Porins"/>
    <property type="match status" value="1"/>
</dbReference>
<dbReference type="RefSeq" id="WP_132002358.1">
    <property type="nucleotide sequence ID" value="NZ_SMFK01000002.1"/>
</dbReference>
<protein>
    <submittedName>
        <fullName evidence="10">TonB-dependent receptor</fullName>
    </submittedName>
</protein>
<name>A0A4R5CHI1_9FLAO</name>
<organism evidence="10 11">
    <name type="scientific">Flavobacterium cellulosilyticum</name>
    <dbReference type="NCBI Taxonomy" id="2541731"/>
    <lineage>
        <taxon>Bacteria</taxon>
        <taxon>Pseudomonadati</taxon>
        <taxon>Bacteroidota</taxon>
        <taxon>Flavobacteriia</taxon>
        <taxon>Flavobacteriales</taxon>
        <taxon>Flavobacteriaceae</taxon>
        <taxon>Flavobacterium</taxon>
    </lineage>
</organism>
<dbReference type="InterPro" id="IPR039426">
    <property type="entry name" value="TonB-dep_rcpt-like"/>
</dbReference>
<dbReference type="Gene3D" id="2.60.40.1120">
    <property type="entry name" value="Carboxypeptidase-like, regulatory domain"/>
    <property type="match status" value="1"/>
</dbReference>
<dbReference type="InterPro" id="IPR036942">
    <property type="entry name" value="Beta-barrel_TonB_sf"/>
</dbReference>
<evidence type="ECO:0000256" key="8">
    <source>
        <dbReference type="SAM" id="SignalP"/>
    </source>
</evidence>
<comment type="caution">
    <text evidence="10">The sequence shown here is derived from an EMBL/GenBank/DDBJ whole genome shotgun (WGS) entry which is preliminary data.</text>
</comment>
<evidence type="ECO:0000313" key="10">
    <source>
        <dbReference type="EMBL" id="TDD98539.1"/>
    </source>
</evidence>
<evidence type="ECO:0000259" key="9">
    <source>
        <dbReference type="Pfam" id="PF07715"/>
    </source>
</evidence>
<dbReference type="InterPro" id="IPR008969">
    <property type="entry name" value="CarboxyPept-like_regulatory"/>
</dbReference>
<dbReference type="InterPro" id="IPR023997">
    <property type="entry name" value="TonB-dep_OMP_SusC/RagA_CS"/>
</dbReference>
<evidence type="ECO:0000256" key="3">
    <source>
        <dbReference type="ARBA" id="ARBA00022452"/>
    </source>
</evidence>
<evidence type="ECO:0000256" key="6">
    <source>
        <dbReference type="ARBA" id="ARBA00023237"/>
    </source>
</evidence>
<reference evidence="10 11" key="1">
    <citation type="submission" date="2019-03" db="EMBL/GenBank/DDBJ databases">
        <title>Flavobacterium AR-3-4 sp. nov. isolated from arctic soil.</title>
        <authorList>
            <person name="Chaudhary D.K."/>
        </authorList>
    </citation>
    <scope>NUCLEOTIDE SEQUENCE [LARGE SCALE GENOMIC DNA]</scope>
    <source>
        <strain evidence="10 11">AR-3-4</strain>
    </source>
</reference>